<reference evidence="7 8" key="1">
    <citation type="submission" date="2018-07" db="EMBL/GenBank/DDBJ databases">
        <title>Genome sequencing of Moraxellaceae gen. HYN0046.</title>
        <authorList>
            <person name="Kim M."/>
            <person name="Yi H."/>
        </authorList>
    </citation>
    <scope>NUCLEOTIDE SEQUENCE [LARGE SCALE GENOMIC DNA]</scope>
    <source>
        <strain evidence="7 8">HYN0046</strain>
    </source>
</reference>
<feature type="domain" description="NADH-rubredoxin oxidoreductase C-terminal" evidence="6">
    <location>
        <begin position="335"/>
        <end position="401"/>
    </location>
</feature>
<dbReference type="PANTHER" id="PTHR43429:SF3">
    <property type="entry name" value="NITRITE REDUCTASE [NAD(P)H]"/>
    <property type="match status" value="1"/>
</dbReference>
<dbReference type="GO" id="GO:0016491">
    <property type="term" value="F:oxidoreductase activity"/>
    <property type="evidence" value="ECO:0007669"/>
    <property type="project" value="InterPro"/>
</dbReference>
<evidence type="ECO:0000256" key="2">
    <source>
        <dbReference type="ARBA" id="ARBA00006442"/>
    </source>
</evidence>
<evidence type="ECO:0000313" key="8">
    <source>
        <dbReference type="Proteomes" id="UP000253940"/>
    </source>
</evidence>
<dbReference type="InterPro" id="IPR016156">
    <property type="entry name" value="FAD/NAD-linked_Rdtase_dimer_sf"/>
</dbReference>
<proteinExistence type="inferred from homology"/>
<dbReference type="Gene3D" id="3.50.50.60">
    <property type="entry name" value="FAD/NAD(P)-binding domain"/>
    <property type="match status" value="2"/>
</dbReference>
<evidence type="ECO:0000256" key="4">
    <source>
        <dbReference type="ARBA" id="ARBA00022827"/>
    </source>
</evidence>
<comment type="similarity">
    <text evidence="2">Belongs to the FAD-dependent oxidoreductase family.</text>
</comment>
<name>A0A345PBG7_9GAMM</name>
<feature type="domain" description="FAD/NAD(P)-binding" evidence="5">
    <location>
        <begin position="19"/>
        <end position="300"/>
    </location>
</feature>
<keyword evidence="3" id="KW-0285">Flavoprotein</keyword>
<dbReference type="PRINTS" id="PR00368">
    <property type="entry name" value="FADPNR"/>
</dbReference>
<dbReference type="KEGG" id="mbah:HYN46_08760"/>
<evidence type="ECO:0000256" key="3">
    <source>
        <dbReference type="ARBA" id="ARBA00022630"/>
    </source>
</evidence>
<dbReference type="PANTHER" id="PTHR43429">
    <property type="entry name" value="PYRIDINE NUCLEOTIDE-DISULFIDE OXIDOREDUCTASE DOMAIN-CONTAINING"/>
    <property type="match status" value="1"/>
</dbReference>
<gene>
    <name evidence="7" type="ORF">HYN46_08760</name>
</gene>
<dbReference type="InterPro" id="IPR041575">
    <property type="entry name" value="Rubredoxin_C"/>
</dbReference>
<protein>
    <submittedName>
        <fullName evidence="7">NAD(P)/FAD-dependent oxidoreductase</fullName>
    </submittedName>
</protein>
<dbReference type="InterPro" id="IPR023753">
    <property type="entry name" value="FAD/NAD-binding_dom"/>
</dbReference>
<dbReference type="EMBL" id="CP031222">
    <property type="protein sequence ID" value="AXI04626.1"/>
    <property type="molecule type" value="Genomic_DNA"/>
</dbReference>
<keyword evidence="8" id="KW-1185">Reference proteome</keyword>
<accession>A0A345PBG7</accession>
<dbReference type="PRINTS" id="PR00411">
    <property type="entry name" value="PNDRDTASEI"/>
</dbReference>
<dbReference type="Pfam" id="PF07992">
    <property type="entry name" value="Pyr_redox_2"/>
    <property type="match status" value="1"/>
</dbReference>
<dbReference type="Gene3D" id="3.30.390.30">
    <property type="match status" value="1"/>
</dbReference>
<evidence type="ECO:0000313" key="7">
    <source>
        <dbReference type="EMBL" id="AXI04626.1"/>
    </source>
</evidence>
<sequence>MQAQILPATQENSNPKRARLVVIGNGMAAMRTVEELLHLEPDLYDITVIGREPHGNYNRIMLSPVLSGEKSFQEIMLHTPEWYVMHGIKLISGIVAESVHRKRREVTLSNGGVVGYDRLLIATGSNPFVIPMPGHQHPSVIQFRDIQDVEKMVEAAANLSGQRAIVLGGGLLGLEAANGLVKRGVKVTVVHDIDYLLNRQLDREAANLLQAALESRGIEFVIGVKSDHIVIDEAGNMCGLAFKDREMIECSMLVMAVGVRPNVALAKSMGLQVDKAVLTDDTMQTSDPRVYAVGECVQHRGALFGLVAPLFDQAKVCASHLAEHGIRRYIQKATATTLKVTGVNLYSAGDFSGEGSEALIMRDHSNSVYKKLFIKDNKLVGAVLYGDIQDGVAYFDLIQRGADISAQRHTLIFTPDHTSDDSSVKELQGAA</sequence>
<keyword evidence="4" id="KW-0274">FAD</keyword>
<dbReference type="RefSeq" id="WP_114900690.1">
    <property type="nucleotide sequence ID" value="NZ_CP031222.1"/>
</dbReference>
<evidence type="ECO:0000259" key="6">
    <source>
        <dbReference type="Pfam" id="PF18267"/>
    </source>
</evidence>
<dbReference type="AlphaFoldDB" id="A0A345PBG7"/>
<comment type="cofactor">
    <cofactor evidence="1">
        <name>FAD</name>
        <dbReference type="ChEBI" id="CHEBI:57692"/>
    </cofactor>
</comment>
<dbReference type="Proteomes" id="UP000253940">
    <property type="component" value="Chromosome"/>
</dbReference>
<dbReference type="InterPro" id="IPR036188">
    <property type="entry name" value="FAD/NAD-bd_sf"/>
</dbReference>
<dbReference type="OrthoDB" id="9768666at2"/>
<dbReference type="InterPro" id="IPR050260">
    <property type="entry name" value="FAD-bd_OxRdtase"/>
</dbReference>
<dbReference type="SUPFAM" id="SSF51905">
    <property type="entry name" value="FAD/NAD(P)-binding domain"/>
    <property type="match status" value="2"/>
</dbReference>
<evidence type="ECO:0000259" key="5">
    <source>
        <dbReference type="Pfam" id="PF07992"/>
    </source>
</evidence>
<organism evidence="7 8">
    <name type="scientific">Aquirhabdus parva</name>
    <dbReference type="NCBI Taxonomy" id="2283318"/>
    <lineage>
        <taxon>Bacteria</taxon>
        <taxon>Pseudomonadati</taxon>
        <taxon>Pseudomonadota</taxon>
        <taxon>Gammaproteobacteria</taxon>
        <taxon>Moraxellales</taxon>
        <taxon>Moraxellaceae</taxon>
        <taxon>Aquirhabdus</taxon>
    </lineage>
</organism>
<evidence type="ECO:0000256" key="1">
    <source>
        <dbReference type="ARBA" id="ARBA00001974"/>
    </source>
</evidence>
<dbReference type="Pfam" id="PF18267">
    <property type="entry name" value="Rubredoxin_C"/>
    <property type="match status" value="1"/>
</dbReference>